<feature type="transmembrane region" description="Helical" evidence="3">
    <location>
        <begin position="362"/>
        <end position="382"/>
    </location>
</feature>
<dbReference type="GO" id="GO:0000149">
    <property type="term" value="F:SNARE binding"/>
    <property type="evidence" value="ECO:0007669"/>
    <property type="project" value="TreeGrafter"/>
</dbReference>
<dbReference type="GO" id="GO:0006886">
    <property type="term" value="P:intracellular protein transport"/>
    <property type="evidence" value="ECO:0007669"/>
    <property type="project" value="InterPro"/>
</dbReference>
<dbReference type="GO" id="GO:0030666">
    <property type="term" value="C:endocytic vesicle membrane"/>
    <property type="evidence" value="ECO:0007669"/>
    <property type="project" value="EnsemblProtists"/>
</dbReference>
<dbReference type="InterPro" id="IPR045242">
    <property type="entry name" value="Syntaxin"/>
</dbReference>
<dbReference type="Gene3D" id="1.20.5.110">
    <property type="match status" value="1"/>
</dbReference>
<evidence type="ECO:0000259" key="4">
    <source>
        <dbReference type="PROSITE" id="PS50192"/>
    </source>
</evidence>
<feature type="compositionally biased region" description="Low complexity" evidence="2">
    <location>
        <begin position="1"/>
        <end position="10"/>
    </location>
</feature>
<dbReference type="PROSITE" id="PS00914">
    <property type="entry name" value="SYNTAXIN"/>
    <property type="match status" value="1"/>
</dbReference>
<dbReference type="GO" id="GO:0005484">
    <property type="term" value="F:SNAP receptor activity"/>
    <property type="evidence" value="ECO:0007669"/>
    <property type="project" value="InterPro"/>
</dbReference>
<dbReference type="SUPFAM" id="SSF47661">
    <property type="entry name" value="t-snare proteins"/>
    <property type="match status" value="1"/>
</dbReference>
<keyword evidence="3" id="KW-1133">Transmembrane helix</keyword>
<dbReference type="InterPro" id="IPR006012">
    <property type="entry name" value="Syntaxin/epimorphin_CS"/>
</dbReference>
<dbReference type="GO" id="GO:0048278">
    <property type="term" value="P:vesicle docking"/>
    <property type="evidence" value="ECO:0007669"/>
    <property type="project" value="TreeGrafter"/>
</dbReference>
<feature type="domain" description="T-SNARE coiled-coil homology" evidence="4">
    <location>
        <begin position="287"/>
        <end position="349"/>
    </location>
</feature>
<dbReference type="GO" id="GO:0010008">
    <property type="term" value="C:endosome membrane"/>
    <property type="evidence" value="ECO:0007669"/>
    <property type="project" value="EnsemblProtists"/>
</dbReference>
<dbReference type="Pfam" id="PF14523">
    <property type="entry name" value="Syntaxin_2"/>
    <property type="match status" value="1"/>
</dbReference>
<dbReference type="OrthoDB" id="19176at2759"/>
<organism evidence="5 6">
    <name type="scientific">Cavenderia fasciculata</name>
    <name type="common">Slime mold</name>
    <name type="synonym">Dictyostelium fasciculatum</name>
    <dbReference type="NCBI Taxonomy" id="261658"/>
    <lineage>
        <taxon>Eukaryota</taxon>
        <taxon>Amoebozoa</taxon>
        <taxon>Evosea</taxon>
        <taxon>Eumycetozoa</taxon>
        <taxon>Dictyostelia</taxon>
        <taxon>Acytosteliales</taxon>
        <taxon>Cavenderiaceae</taxon>
        <taxon>Cavenderia</taxon>
    </lineage>
</organism>
<dbReference type="GO" id="GO:0006906">
    <property type="term" value="P:vesicle fusion"/>
    <property type="evidence" value="ECO:0007669"/>
    <property type="project" value="EnsemblProtists"/>
</dbReference>
<evidence type="ECO:0000313" key="5">
    <source>
        <dbReference type="EMBL" id="EGG22490.1"/>
    </source>
</evidence>
<dbReference type="AlphaFoldDB" id="F4PQ27"/>
<proteinExistence type="inferred from homology"/>
<dbReference type="Pfam" id="PF05739">
    <property type="entry name" value="SNARE"/>
    <property type="match status" value="1"/>
</dbReference>
<dbReference type="EMBL" id="GL883009">
    <property type="protein sequence ID" value="EGG22490.1"/>
    <property type="molecule type" value="Genomic_DNA"/>
</dbReference>
<dbReference type="GO" id="GO:0031201">
    <property type="term" value="C:SNARE complex"/>
    <property type="evidence" value="ECO:0007669"/>
    <property type="project" value="TreeGrafter"/>
</dbReference>
<keyword evidence="3" id="KW-0812">Transmembrane</keyword>
<dbReference type="PANTHER" id="PTHR19957">
    <property type="entry name" value="SYNTAXIN"/>
    <property type="match status" value="1"/>
</dbReference>
<dbReference type="STRING" id="1054147.F4PQ27"/>
<accession>F4PQ27</accession>
<reference evidence="6" key="1">
    <citation type="journal article" date="2011" name="Genome Res.">
        <title>Phylogeny-wide analysis of social amoeba genomes highlights ancient origins for complex intercellular communication.</title>
        <authorList>
            <person name="Heidel A.J."/>
            <person name="Lawal H.M."/>
            <person name="Felder M."/>
            <person name="Schilde C."/>
            <person name="Helps N.R."/>
            <person name="Tunggal B."/>
            <person name="Rivero F."/>
            <person name="John U."/>
            <person name="Schleicher M."/>
            <person name="Eichinger L."/>
            <person name="Platzer M."/>
            <person name="Noegel A.A."/>
            <person name="Schaap P."/>
            <person name="Gloeckner G."/>
        </authorList>
    </citation>
    <scope>NUCLEOTIDE SEQUENCE [LARGE SCALE GENOMIC DNA]</scope>
    <source>
        <strain evidence="6">SH3</strain>
    </source>
</reference>
<dbReference type="Gene3D" id="1.20.58.70">
    <property type="match status" value="1"/>
</dbReference>
<gene>
    <name evidence="5" type="primary">syn7A</name>
    <name evidence="5" type="ORF">DFA_04618</name>
</gene>
<evidence type="ECO:0000256" key="3">
    <source>
        <dbReference type="SAM" id="Phobius"/>
    </source>
</evidence>
<feature type="compositionally biased region" description="Low complexity" evidence="2">
    <location>
        <begin position="226"/>
        <end position="242"/>
    </location>
</feature>
<dbReference type="KEGG" id="dfa:DFA_04618"/>
<feature type="compositionally biased region" description="Low complexity" evidence="2">
    <location>
        <begin position="33"/>
        <end position="82"/>
    </location>
</feature>
<sequence length="384" mass="43343">MYNNNNNNNSGYGGGYNNNNSNNNRFGGGGGYNQQQGGFNQQQQGGYNNQQQGGFNQQQGGYQQQGGSYNNNQGGRPQQQQQYLIDVDDYGGGNGYNNNNNNNSNNNGLSSYDDNGFSPEYQATTKNIHQITVAVSTLTRLVQQLGTPKDTMEVRDKIRTCVSSTTQLISSESSKVKTLTSLASRARDQKTKLSYQKLVKEYNACLQQFQEIAQVATKKERSTPLPQQNKPQPQQQQQQQQQFGRYGGNNQFYEEEENDTERENQSLLEASRRQQLSQVESEREYQNSIIQEREDGIRQIEQSIVEINEIFMDLSNLVSEQGVMLNTIEHSLESTVMNTQEGVVQIKQASQHQRSARTKMCWLALILFIVAGVLAVILYFTIKK</sequence>
<dbReference type="Proteomes" id="UP000007797">
    <property type="component" value="Unassembled WGS sequence"/>
</dbReference>
<protein>
    <submittedName>
        <fullName evidence="5">Syntaxin 7</fullName>
    </submittedName>
</protein>
<dbReference type="RefSeq" id="XP_004360341.1">
    <property type="nucleotide sequence ID" value="XM_004360284.1"/>
</dbReference>
<comment type="similarity">
    <text evidence="1">Belongs to the syntaxin family.</text>
</comment>
<feature type="region of interest" description="Disordered" evidence="2">
    <location>
        <begin position="217"/>
        <end position="279"/>
    </location>
</feature>
<evidence type="ECO:0000256" key="1">
    <source>
        <dbReference type="ARBA" id="ARBA00009063"/>
    </source>
</evidence>
<dbReference type="SMART" id="SM00397">
    <property type="entry name" value="t_SNARE"/>
    <property type="match status" value="1"/>
</dbReference>
<feature type="compositionally biased region" description="Low complexity" evidence="2">
    <location>
        <begin position="96"/>
        <end position="113"/>
    </location>
</feature>
<feature type="region of interest" description="Disordered" evidence="2">
    <location>
        <begin position="1"/>
        <end position="113"/>
    </location>
</feature>
<feature type="compositionally biased region" description="Polar residues" evidence="2">
    <location>
        <begin position="265"/>
        <end position="279"/>
    </location>
</feature>
<evidence type="ECO:0000313" key="6">
    <source>
        <dbReference type="Proteomes" id="UP000007797"/>
    </source>
</evidence>
<dbReference type="CDD" id="cd15840">
    <property type="entry name" value="SNARE_Qa"/>
    <property type="match status" value="1"/>
</dbReference>
<dbReference type="InterPro" id="IPR010989">
    <property type="entry name" value="SNARE"/>
</dbReference>
<keyword evidence="6" id="KW-1185">Reference proteome</keyword>
<keyword evidence="3" id="KW-0472">Membrane</keyword>
<dbReference type="OMA" id="LMTYTKQ"/>
<dbReference type="GO" id="GO:0008333">
    <property type="term" value="P:endosome to lysosome transport"/>
    <property type="evidence" value="ECO:0007669"/>
    <property type="project" value="EnsemblProtists"/>
</dbReference>
<name>F4PQ27_CACFS</name>
<evidence type="ECO:0000256" key="2">
    <source>
        <dbReference type="SAM" id="MobiDB-lite"/>
    </source>
</evidence>
<dbReference type="InterPro" id="IPR000727">
    <property type="entry name" value="T_SNARE_dom"/>
</dbReference>
<dbReference type="PANTHER" id="PTHR19957:SF38">
    <property type="entry name" value="LD27581P"/>
    <property type="match status" value="1"/>
</dbReference>
<dbReference type="GeneID" id="14874568"/>
<dbReference type="InterPro" id="IPR006011">
    <property type="entry name" value="Syntaxin_N"/>
</dbReference>
<dbReference type="PROSITE" id="PS50192">
    <property type="entry name" value="T_SNARE"/>
    <property type="match status" value="1"/>
</dbReference>